<reference evidence="2 3" key="1">
    <citation type="journal article" date="2020" name="Genomics">
        <title>Complete, high-quality genomes from long-read metagenomic sequencing of two wolf lichen thalli reveals enigmatic genome architecture.</title>
        <authorList>
            <person name="McKenzie S.K."/>
            <person name="Walston R.F."/>
            <person name="Allen J.L."/>
        </authorList>
    </citation>
    <scope>NUCLEOTIDE SEQUENCE [LARGE SCALE GENOMIC DNA]</scope>
    <source>
        <strain evidence="2">WasteWater1</strain>
    </source>
</reference>
<keyword evidence="1" id="KW-0812">Transmembrane</keyword>
<keyword evidence="3" id="KW-1185">Reference proteome</keyword>
<dbReference type="RefSeq" id="XP_037152538.1">
    <property type="nucleotide sequence ID" value="XM_037291103.1"/>
</dbReference>
<sequence length="152" mass="16915">MGAFTWKSVLLPPIFALALYALTTYLVLPYYRHLRARSSYSLLPSSQSSSNNPSLTTRLLSRIQALVGRSKRRASSNSLLGDEELEEGFDNLSDEVIRGRDDVAVDSDTEGDTRLSRELEATKGKPRPVECSAQILSYPIAERLEDSFCVVE</sequence>
<dbReference type="EMBL" id="JACCJB010000010">
    <property type="protein sequence ID" value="KAF6223321.1"/>
    <property type="molecule type" value="Genomic_DNA"/>
</dbReference>
<name>A0A8H6CHJ7_9LECA</name>
<feature type="transmembrane region" description="Helical" evidence="1">
    <location>
        <begin position="12"/>
        <end position="31"/>
    </location>
</feature>
<evidence type="ECO:0000313" key="3">
    <source>
        <dbReference type="Proteomes" id="UP000593566"/>
    </source>
</evidence>
<organism evidence="2 3">
    <name type="scientific">Letharia lupina</name>
    <dbReference type="NCBI Taxonomy" id="560253"/>
    <lineage>
        <taxon>Eukaryota</taxon>
        <taxon>Fungi</taxon>
        <taxon>Dikarya</taxon>
        <taxon>Ascomycota</taxon>
        <taxon>Pezizomycotina</taxon>
        <taxon>Lecanoromycetes</taxon>
        <taxon>OSLEUM clade</taxon>
        <taxon>Lecanoromycetidae</taxon>
        <taxon>Lecanorales</taxon>
        <taxon>Lecanorineae</taxon>
        <taxon>Parmeliaceae</taxon>
        <taxon>Letharia</taxon>
    </lineage>
</organism>
<protein>
    <submittedName>
        <fullName evidence="2">Uncharacterized protein</fullName>
    </submittedName>
</protein>
<gene>
    <name evidence="2" type="ORF">HO133_000163</name>
</gene>
<dbReference type="Proteomes" id="UP000593566">
    <property type="component" value="Unassembled WGS sequence"/>
</dbReference>
<proteinExistence type="predicted"/>
<dbReference type="GeneID" id="59328582"/>
<keyword evidence="1" id="KW-0472">Membrane</keyword>
<keyword evidence="1" id="KW-1133">Transmembrane helix</keyword>
<comment type="caution">
    <text evidence="2">The sequence shown here is derived from an EMBL/GenBank/DDBJ whole genome shotgun (WGS) entry which is preliminary data.</text>
</comment>
<accession>A0A8H6CHJ7</accession>
<dbReference type="AlphaFoldDB" id="A0A8H6CHJ7"/>
<evidence type="ECO:0000256" key="1">
    <source>
        <dbReference type="SAM" id="Phobius"/>
    </source>
</evidence>
<evidence type="ECO:0000313" key="2">
    <source>
        <dbReference type="EMBL" id="KAF6223321.1"/>
    </source>
</evidence>